<evidence type="ECO:0008006" key="4">
    <source>
        <dbReference type="Google" id="ProtNLM"/>
    </source>
</evidence>
<dbReference type="Proteomes" id="UP001501725">
    <property type="component" value="Unassembled WGS sequence"/>
</dbReference>
<dbReference type="RefSeq" id="WP_345257114.1">
    <property type="nucleotide sequence ID" value="NZ_BAABGY010000011.1"/>
</dbReference>
<gene>
    <name evidence="2" type="ORF">GCM10023184_35140</name>
</gene>
<protein>
    <recommendedName>
        <fullName evidence="4">Vitellogenin domain-containing protein</fullName>
    </recommendedName>
</protein>
<name>A0ABP8HFD8_9BACT</name>
<feature type="signal peptide" evidence="1">
    <location>
        <begin position="1"/>
        <end position="29"/>
    </location>
</feature>
<dbReference type="EMBL" id="BAABGY010000011">
    <property type="protein sequence ID" value="GAA4338595.1"/>
    <property type="molecule type" value="Genomic_DNA"/>
</dbReference>
<evidence type="ECO:0000313" key="2">
    <source>
        <dbReference type="EMBL" id="GAA4338595.1"/>
    </source>
</evidence>
<proteinExistence type="predicted"/>
<keyword evidence="1" id="KW-0732">Signal</keyword>
<evidence type="ECO:0000313" key="3">
    <source>
        <dbReference type="Proteomes" id="UP001501725"/>
    </source>
</evidence>
<accession>A0ABP8HFD8</accession>
<feature type="chain" id="PRO_5046416710" description="Vitellogenin domain-containing protein" evidence="1">
    <location>
        <begin position="30"/>
        <end position="568"/>
    </location>
</feature>
<sequence length="568" mass="62290">MSAGNCLRSLLLWLAAGAFVSTAAAQARAYRFRYTETVRSDYGSMLQAGGQQAARTDTLLWEGALQLQPLSDSEFVLRVIPGAYRTTTGAAEVKPFEGVVTTDAQGRPARVRTAEESLASFERSLPWLAAMHLRFPRLAGLQAERHHDGDYEVLYHPDPAARRLQKSGLRGRPAAARQALVVPQYAWAATFDSEGLPEVLDLREQKHQYLGRKALACISRRLLLEPLPASAAAVRLEAPAGGVVLSLFERLPEEERRRRIARSLLGGARFAELSAETGSAPTLSMEGRFRLKSKWRSLLQLEAASVGQVLALYEAQPDSSVQHALLEDALAESRVPATLRYLAGRIRAQAGDYERLKGIVLRLTLAGAHEEEYLAVLEPLLASSDPNTASLAALALSNAALWLRSTQPARYEQLLHTLLAPHRPLRDTLQYLYVAGNAGADAEWPQIRDLLQSAYAAEALSALRHLRVPAVDSLLLELPLRTDSLAPSFYNTLLAGRPLPAWWAGRLAEKILARDAAADPGLLPALQFLLDQTHRERLSVGVLLRHNWRTVAYGNEVADFKKAGALCN</sequence>
<reference evidence="3" key="1">
    <citation type="journal article" date="2019" name="Int. J. Syst. Evol. Microbiol.">
        <title>The Global Catalogue of Microorganisms (GCM) 10K type strain sequencing project: providing services to taxonomists for standard genome sequencing and annotation.</title>
        <authorList>
            <consortium name="The Broad Institute Genomics Platform"/>
            <consortium name="The Broad Institute Genome Sequencing Center for Infectious Disease"/>
            <person name="Wu L."/>
            <person name="Ma J."/>
        </authorList>
    </citation>
    <scope>NUCLEOTIDE SEQUENCE [LARGE SCALE GENOMIC DNA]</scope>
    <source>
        <strain evidence="3">JCM 17919</strain>
    </source>
</reference>
<comment type="caution">
    <text evidence="2">The sequence shown here is derived from an EMBL/GenBank/DDBJ whole genome shotgun (WGS) entry which is preliminary data.</text>
</comment>
<keyword evidence="3" id="KW-1185">Reference proteome</keyword>
<organism evidence="2 3">
    <name type="scientific">Flaviaesturariibacter amylovorans</name>
    <dbReference type="NCBI Taxonomy" id="1084520"/>
    <lineage>
        <taxon>Bacteria</taxon>
        <taxon>Pseudomonadati</taxon>
        <taxon>Bacteroidota</taxon>
        <taxon>Chitinophagia</taxon>
        <taxon>Chitinophagales</taxon>
        <taxon>Chitinophagaceae</taxon>
        <taxon>Flaviaestuariibacter</taxon>
    </lineage>
</organism>
<evidence type="ECO:0000256" key="1">
    <source>
        <dbReference type="SAM" id="SignalP"/>
    </source>
</evidence>